<dbReference type="EMBL" id="JABBWD010000032">
    <property type="protein sequence ID" value="KAG1775639.1"/>
    <property type="molecule type" value="Genomic_DNA"/>
</dbReference>
<dbReference type="OrthoDB" id="10250458at2759"/>
<feature type="non-terminal residue" evidence="1">
    <location>
        <position position="159"/>
    </location>
</feature>
<evidence type="ECO:0000313" key="2">
    <source>
        <dbReference type="Proteomes" id="UP000714275"/>
    </source>
</evidence>
<sequence>KPHHLQSMQIPMLRCSDPSSVSTSARTLAREKKGGGSLLDALISALIEPVPFGVDGEMEKDDEFQENVVNIFATSCNGAFSAVQKRSLWGFLGGIREIQLEGEGLNFGLTSGGVERCEVIVRCNAFGIGIVHKGQFEIHQREWVKHINESVERHASHER</sequence>
<organism evidence="1 2">
    <name type="scientific">Suillus placidus</name>
    <dbReference type="NCBI Taxonomy" id="48579"/>
    <lineage>
        <taxon>Eukaryota</taxon>
        <taxon>Fungi</taxon>
        <taxon>Dikarya</taxon>
        <taxon>Basidiomycota</taxon>
        <taxon>Agaricomycotina</taxon>
        <taxon>Agaricomycetes</taxon>
        <taxon>Agaricomycetidae</taxon>
        <taxon>Boletales</taxon>
        <taxon>Suillineae</taxon>
        <taxon>Suillaceae</taxon>
        <taxon>Suillus</taxon>
    </lineage>
</organism>
<dbReference type="AlphaFoldDB" id="A0A9P6ZRY5"/>
<reference evidence="1" key="1">
    <citation type="journal article" date="2020" name="New Phytol.">
        <title>Comparative genomics reveals dynamic genome evolution in host specialist ectomycorrhizal fungi.</title>
        <authorList>
            <person name="Lofgren L.A."/>
            <person name="Nguyen N.H."/>
            <person name="Vilgalys R."/>
            <person name="Ruytinx J."/>
            <person name="Liao H.L."/>
            <person name="Branco S."/>
            <person name="Kuo A."/>
            <person name="LaButti K."/>
            <person name="Lipzen A."/>
            <person name="Andreopoulos W."/>
            <person name="Pangilinan J."/>
            <person name="Riley R."/>
            <person name="Hundley H."/>
            <person name="Na H."/>
            <person name="Barry K."/>
            <person name="Grigoriev I.V."/>
            <person name="Stajich J.E."/>
            <person name="Kennedy P.G."/>
        </authorList>
    </citation>
    <scope>NUCLEOTIDE SEQUENCE</scope>
    <source>
        <strain evidence="1">DOB743</strain>
    </source>
</reference>
<evidence type="ECO:0000313" key="1">
    <source>
        <dbReference type="EMBL" id="KAG1775639.1"/>
    </source>
</evidence>
<comment type="caution">
    <text evidence="1">The sequence shown here is derived from an EMBL/GenBank/DDBJ whole genome shotgun (WGS) entry which is preliminary data.</text>
</comment>
<gene>
    <name evidence="1" type="ORF">EV702DRAFT_1115541</name>
</gene>
<name>A0A9P6ZRY5_9AGAM</name>
<proteinExistence type="predicted"/>
<protein>
    <submittedName>
        <fullName evidence="1">Uncharacterized protein</fullName>
    </submittedName>
</protein>
<keyword evidence="2" id="KW-1185">Reference proteome</keyword>
<accession>A0A9P6ZRY5</accession>
<dbReference type="Proteomes" id="UP000714275">
    <property type="component" value="Unassembled WGS sequence"/>
</dbReference>